<organism evidence="2">
    <name type="scientific">marine metagenome</name>
    <dbReference type="NCBI Taxonomy" id="408172"/>
    <lineage>
        <taxon>unclassified sequences</taxon>
        <taxon>metagenomes</taxon>
        <taxon>ecological metagenomes</taxon>
    </lineage>
</organism>
<dbReference type="AlphaFoldDB" id="A0A382HC30"/>
<dbReference type="GO" id="GO:0003824">
    <property type="term" value="F:catalytic activity"/>
    <property type="evidence" value="ECO:0007669"/>
    <property type="project" value="InterPro"/>
</dbReference>
<dbReference type="Gene3D" id="3.90.1300.10">
    <property type="entry name" value="Amidase signature (AS) domain"/>
    <property type="match status" value="1"/>
</dbReference>
<accession>A0A382HC30</accession>
<feature type="domain" description="Amidase" evidence="1">
    <location>
        <begin position="25"/>
        <end position="82"/>
    </location>
</feature>
<proteinExistence type="predicted"/>
<dbReference type="PANTHER" id="PTHR11895">
    <property type="entry name" value="TRANSAMIDASE"/>
    <property type="match status" value="1"/>
</dbReference>
<dbReference type="InterPro" id="IPR023631">
    <property type="entry name" value="Amidase_dom"/>
</dbReference>
<evidence type="ECO:0000313" key="2">
    <source>
        <dbReference type="EMBL" id="SVB84894.1"/>
    </source>
</evidence>
<evidence type="ECO:0000259" key="1">
    <source>
        <dbReference type="Pfam" id="PF01425"/>
    </source>
</evidence>
<name>A0A382HC30_9ZZZZ</name>
<reference evidence="2" key="1">
    <citation type="submission" date="2018-05" db="EMBL/GenBank/DDBJ databases">
        <authorList>
            <person name="Lanie J.A."/>
            <person name="Ng W.-L."/>
            <person name="Kazmierczak K.M."/>
            <person name="Andrzejewski T.M."/>
            <person name="Davidsen T.M."/>
            <person name="Wayne K.J."/>
            <person name="Tettelin H."/>
            <person name="Glass J.I."/>
            <person name="Rusch D."/>
            <person name="Podicherti R."/>
            <person name="Tsui H.-C.T."/>
            <person name="Winkler M.E."/>
        </authorList>
    </citation>
    <scope>NUCLEOTIDE SEQUENCE</scope>
</reference>
<gene>
    <name evidence="2" type="ORF">METZ01_LOCUS237748</name>
</gene>
<feature type="non-terminal residue" evidence="2">
    <location>
        <position position="83"/>
    </location>
</feature>
<dbReference type="InterPro" id="IPR000120">
    <property type="entry name" value="Amidase"/>
</dbReference>
<dbReference type="EMBL" id="UINC01060414">
    <property type="protein sequence ID" value="SVB84894.1"/>
    <property type="molecule type" value="Genomic_DNA"/>
</dbReference>
<dbReference type="Pfam" id="PF01425">
    <property type="entry name" value="Amidase"/>
    <property type="match status" value="1"/>
</dbReference>
<dbReference type="InterPro" id="IPR036928">
    <property type="entry name" value="AS_sf"/>
</dbReference>
<protein>
    <recommendedName>
        <fullName evidence="1">Amidase domain-containing protein</fullName>
    </recommendedName>
</protein>
<sequence length="83" mass="9109">MSQLWAMNISEASSLIHAHEISPIELVESHLERIETTDGRLNSFITVLADEAIELAKEATQDVSSGRELGPLHGIPIGLKDLY</sequence>
<dbReference type="PANTHER" id="PTHR11895:SF7">
    <property type="entry name" value="GLUTAMYL-TRNA(GLN) AMIDOTRANSFERASE SUBUNIT A, MITOCHONDRIAL"/>
    <property type="match status" value="1"/>
</dbReference>
<dbReference type="SUPFAM" id="SSF75304">
    <property type="entry name" value="Amidase signature (AS) enzymes"/>
    <property type="match status" value="1"/>
</dbReference>